<protein>
    <recommendedName>
        <fullName evidence="7">Methyltransferase domain-containing protein</fullName>
    </recommendedName>
</protein>
<evidence type="ECO:0008006" key="7">
    <source>
        <dbReference type="Google" id="ProtNLM"/>
    </source>
</evidence>
<evidence type="ECO:0000256" key="4">
    <source>
        <dbReference type="ARBA" id="ARBA00038314"/>
    </source>
</evidence>
<evidence type="ECO:0000313" key="5">
    <source>
        <dbReference type="EMBL" id="RPD58889.1"/>
    </source>
</evidence>
<sequence>MTRAIEGSEQFYSPDSEQLQFFRDATGIADEAELKKHIINVQQEGYKVHAYPCIYNFSFIKLTLARLSAYSRVLEFGKLRKNAIFLDVGCCFGNDVRKAIMDGFPMERVICTDLLPDFWMLGHKLFRTTPETYPVAFLAGDILDPDFLKPADPFYVAPPSEQEPEVSAIGSLSPLHGHVAVISICNVFHLFDTEEAQTRLARALASLLSPQPGSMIIGTHAARPEHGSRLEKVEKDHLHHVTVYYHSPESWKALCNGEIFRRGTVKVEARLIEHEVNNSIMGEVKYWFMDWSVTRL</sequence>
<dbReference type="PANTHER" id="PTHR35897:SF1">
    <property type="entry name" value="METHYLTRANSFERASE AUSD"/>
    <property type="match status" value="1"/>
</dbReference>
<evidence type="ECO:0000256" key="3">
    <source>
        <dbReference type="ARBA" id="ARBA00022691"/>
    </source>
</evidence>
<dbReference type="SUPFAM" id="SSF53335">
    <property type="entry name" value="S-adenosyl-L-methionine-dependent methyltransferases"/>
    <property type="match status" value="1"/>
</dbReference>
<dbReference type="EMBL" id="ML122273">
    <property type="protein sequence ID" value="RPD58889.1"/>
    <property type="molecule type" value="Genomic_DNA"/>
</dbReference>
<dbReference type="PANTHER" id="PTHR35897">
    <property type="entry name" value="METHYLTRANSFERASE AUSD"/>
    <property type="match status" value="1"/>
</dbReference>
<dbReference type="InterPro" id="IPR051654">
    <property type="entry name" value="Meroterpenoid_MTases"/>
</dbReference>
<name>A0A5C2S6Z3_9APHY</name>
<reference evidence="5" key="1">
    <citation type="journal article" date="2018" name="Genome Biol. Evol.">
        <title>Genomics and development of Lentinus tigrinus, a white-rot wood-decaying mushroom with dimorphic fruiting bodies.</title>
        <authorList>
            <person name="Wu B."/>
            <person name="Xu Z."/>
            <person name="Knudson A."/>
            <person name="Carlson A."/>
            <person name="Chen N."/>
            <person name="Kovaka S."/>
            <person name="LaButti K."/>
            <person name="Lipzen A."/>
            <person name="Pennachio C."/>
            <person name="Riley R."/>
            <person name="Schakwitz W."/>
            <person name="Umezawa K."/>
            <person name="Ohm R.A."/>
            <person name="Grigoriev I.V."/>
            <person name="Nagy L.G."/>
            <person name="Gibbons J."/>
            <person name="Hibbett D."/>
        </authorList>
    </citation>
    <scope>NUCLEOTIDE SEQUENCE [LARGE SCALE GENOMIC DNA]</scope>
    <source>
        <strain evidence="5">ALCF2SS1-6</strain>
    </source>
</reference>
<comment type="pathway">
    <text evidence="1">Secondary metabolite biosynthesis.</text>
</comment>
<evidence type="ECO:0000313" key="6">
    <source>
        <dbReference type="Proteomes" id="UP000313359"/>
    </source>
</evidence>
<dbReference type="Proteomes" id="UP000313359">
    <property type="component" value="Unassembled WGS sequence"/>
</dbReference>
<evidence type="ECO:0000256" key="1">
    <source>
        <dbReference type="ARBA" id="ARBA00005179"/>
    </source>
</evidence>
<comment type="similarity">
    <text evidence="4">Belongs to the class I-like SAM-binding methyltransferase superfamily.</text>
</comment>
<evidence type="ECO:0000256" key="2">
    <source>
        <dbReference type="ARBA" id="ARBA00022679"/>
    </source>
</evidence>
<proteinExistence type="inferred from homology"/>
<dbReference type="AlphaFoldDB" id="A0A5C2S6Z3"/>
<organism evidence="5 6">
    <name type="scientific">Lentinus tigrinus ALCF2SS1-6</name>
    <dbReference type="NCBI Taxonomy" id="1328759"/>
    <lineage>
        <taxon>Eukaryota</taxon>
        <taxon>Fungi</taxon>
        <taxon>Dikarya</taxon>
        <taxon>Basidiomycota</taxon>
        <taxon>Agaricomycotina</taxon>
        <taxon>Agaricomycetes</taxon>
        <taxon>Polyporales</taxon>
        <taxon>Polyporaceae</taxon>
        <taxon>Lentinus</taxon>
    </lineage>
</organism>
<dbReference type="Gene3D" id="3.40.50.150">
    <property type="entry name" value="Vaccinia Virus protein VP39"/>
    <property type="match status" value="1"/>
</dbReference>
<dbReference type="OrthoDB" id="2094832at2759"/>
<dbReference type="InterPro" id="IPR029063">
    <property type="entry name" value="SAM-dependent_MTases_sf"/>
</dbReference>
<keyword evidence="3" id="KW-0949">S-adenosyl-L-methionine</keyword>
<gene>
    <name evidence="5" type="ORF">L227DRAFT_504596</name>
</gene>
<keyword evidence="2" id="KW-0808">Transferase</keyword>
<dbReference type="STRING" id="1328759.A0A5C2S6Z3"/>
<accession>A0A5C2S6Z3</accession>
<dbReference type="GO" id="GO:0016740">
    <property type="term" value="F:transferase activity"/>
    <property type="evidence" value="ECO:0007669"/>
    <property type="project" value="UniProtKB-KW"/>
</dbReference>
<keyword evidence="6" id="KW-1185">Reference proteome</keyword>